<keyword evidence="1" id="KW-1133">Transmembrane helix</keyword>
<dbReference type="Ensembl" id="ENSMMMT00000023159.1">
    <property type="protein sequence ID" value="ENSMMMP00000020376.1"/>
    <property type="gene ID" value="ENSMMMG00000017994.1"/>
</dbReference>
<accession>A0A8C6EWJ9</accession>
<sequence>MALSLCLHLQVPSFAFFKALFLILGLVGWALGFAGFGRHGRTARGSKCTGPHAPSSVKAQLFAGGLPSTWGNTCPPERGKEARGLDMRKLQRMYAGPVKGSWTEGTFTWALCRDSAFLKWEETSRFFPGTPGNM</sequence>
<keyword evidence="3" id="KW-1185">Reference proteome</keyword>
<keyword evidence="1" id="KW-0812">Transmembrane</keyword>
<organism evidence="2 3">
    <name type="scientific">Marmota marmota marmota</name>
    <name type="common">Alpine marmot</name>
    <dbReference type="NCBI Taxonomy" id="9994"/>
    <lineage>
        <taxon>Eukaryota</taxon>
        <taxon>Metazoa</taxon>
        <taxon>Chordata</taxon>
        <taxon>Craniata</taxon>
        <taxon>Vertebrata</taxon>
        <taxon>Euteleostomi</taxon>
        <taxon>Mammalia</taxon>
        <taxon>Eutheria</taxon>
        <taxon>Euarchontoglires</taxon>
        <taxon>Glires</taxon>
        <taxon>Rodentia</taxon>
        <taxon>Sciuromorpha</taxon>
        <taxon>Sciuridae</taxon>
        <taxon>Xerinae</taxon>
        <taxon>Marmotini</taxon>
        <taxon>Marmota</taxon>
    </lineage>
</organism>
<keyword evidence="1" id="KW-0472">Membrane</keyword>
<proteinExistence type="predicted"/>
<evidence type="ECO:0000313" key="3">
    <source>
        <dbReference type="Proteomes" id="UP000694407"/>
    </source>
</evidence>
<name>A0A8C6EWJ9_MARMA</name>
<dbReference type="AlphaFoldDB" id="A0A8C6EWJ9"/>
<evidence type="ECO:0000256" key="1">
    <source>
        <dbReference type="SAM" id="Phobius"/>
    </source>
</evidence>
<protein>
    <submittedName>
        <fullName evidence="2">Uncharacterized protein</fullName>
    </submittedName>
</protein>
<evidence type="ECO:0000313" key="2">
    <source>
        <dbReference type="Ensembl" id="ENSMMMP00000020376.1"/>
    </source>
</evidence>
<dbReference type="Proteomes" id="UP000694407">
    <property type="component" value="Unplaced"/>
</dbReference>
<reference evidence="2" key="2">
    <citation type="submission" date="2025-09" db="UniProtKB">
        <authorList>
            <consortium name="Ensembl"/>
        </authorList>
    </citation>
    <scope>IDENTIFICATION</scope>
</reference>
<feature type="transmembrane region" description="Helical" evidence="1">
    <location>
        <begin position="15"/>
        <end position="37"/>
    </location>
</feature>
<reference evidence="2" key="1">
    <citation type="submission" date="2025-08" db="UniProtKB">
        <authorList>
            <consortium name="Ensembl"/>
        </authorList>
    </citation>
    <scope>IDENTIFICATION</scope>
</reference>